<dbReference type="NCBIfam" id="TIGR00050">
    <property type="entry name" value="rRNA_methyl_1"/>
    <property type="match status" value="1"/>
</dbReference>
<dbReference type="SUPFAM" id="SSF75217">
    <property type="entry name" value="alpha/beta knot"/>
    <property type="match status" value="1"/>
</dbReference>
<keyword evidence="12" id="KW-1185">Reference proteome</keyword>
<dbReference type="Gene3D" id="1.10.150.870">
    <property type="match status" value="1"/>
</dbReference>
<dbReference type="Pfam" id="PF20914">
    <property type="entry name" value="DNA_pol_IIIA_C"/>
    <property type="match status" value="1"/>
</dbReference>
<keyword evidence="8" id="KW-0239">DNA-directed DNA polymerase</keyword>
<comment type="similarity">
    <text evidence="1">Belongs to the class IV-like SAM-binding methyltransferase superfamily. RNA methyltransferase TrmH family.</text>
</comment>
<name>A0A7R9Q973_9ACAR</name>
<dbReference type="GO" id="GO:0008408">
    <property type="term" value="F:3'-5' exonuclease activity"/>
    <property type="evidence" value="ECO:0007669"/>
    <property type="project" value="InterPro"/>
</dbReference>
<comment type="catalytic activity">
    <reaction evidence="9">
        <text>DNA(n) + a 2'-deoxyribonucleoside 5'-triphosphate = DNA(n+1) + diphosphate</text>
        <dbReference type="Rhea" id="RHEA:22508"/>
        <dbReference type="Rhea" id="RHEA-COMP:17339"/>
        <dbReference type="Rhea" id="RHEA-COMP:17340"/>
        <dbReference type="ChEBI" id="CHEBI:33019"/>
        <dbReference type="ChEBI" id="CHEBI:61560"/>
        <dbReference type="ChEBI" id="CHEBI:173112"/>
        <dbReference type="EC" id="2.7.7.7"/>
    </reaction>
</comment>
<dbReference type="EMBL" id="CAJPVJ010000053">
    <property type="protein sequence ID" value="CAG2159742.1"/>
    <property type="molecule type" value="Genomic_DNA"/>
</dbReference>
<dbReference type="CDD" id="cd18093">
    <property type="entry name" value="SpoU-like_TrmJ"/>
    <property type="match status" value="1"/>
</dbReference>
<dbReference type="InterPro" id="IPR029026">
    <property type="entry name" value="tRNA_m1G_MTases_N"/>
</dbReference>
<dbReference type="InterPro" id="IPR040982">
    <property type="entry name" value="DNA_pol3_finger"/>
</dbReference>
<dbReference type="Proteomes" id="UP000728032">
    <property type="component" value="Unassembled WGS sequence"/>
</dbReference>
<feature type="domain" description="Polymerase/histidinol phosphatase N-terminal" evidence="10">
    <location>
        <begin position="1"/>
        <end position="55"/>
    </location>
</feature>
<dbReference type="GO" id="GO:0008173">
    <property type="term" value="F:RNA methyltransferase activity"/>
    <property type="evidence" value="ECO:0007669"/>
    <property type="project" value="InterPro"/>
</dbReference>
<dbReference type="Gene3D" id="1.10.10.1600">
    <property type="entry name" value="Bacterial DNA polymerase III alpha subunit, thumb domain"/>
    <property type="match status" value="1"/>
</dbReference>
<dbReference type="InterPro" id="IPR041931">
    <property type="entry name" value="DNA_pol3_alpha_thumb_dom"/>
</dbReference>
<dbReference type="Gene3D" id="3.20.20.140">
    <property type="entry name" value="Metal-dependent hydrolases"/>
    <property type="match status" value="1"/>
</dbReference>
<dbReference type="Pfam" id="PF00588">
    <property type="entry name" value="SpoU_methylase"/>
    <property type="match status" value="1"/>
</dbReference>
<dbReference type="EC" id="2.7.7.7" evidence="2"/>
<dbReference type="GO" id="GO:0006260">
    <property type="term" value="P:DNA replication"/>
    <property type="evidence" value="ECO:0007669"/>
    <property type="project" value="UniProtKB-KW"/>
</dbReference>
<keyword evidence="5" id="KW-0949">S-adenosyl-L-methionine</keyword>
<protein>
    <recommendedName>
        <fullName evidence="2">DNA-directed DNA polymerase</fullName>
        <ecNumber evidence="2">2.7.7.7</ecNumber>
    </recommendedName>
</protein>
<dbReference type="Pfam" id="PF14579">
    <property type="entry name" value="HHH_6"/>
    <property type="match status" value="1"/>
</dbReference>
<dbReference type="InterPro" id="IPR029460">
    <property type="entry name" value="DNAPol_HHH"/>
</dbReference>
<keyword evidence="6" id="KW-0548">Nucleotidyltransferase</keyword>
<dbReference type="EMBL" id="OC914878">
    <property type="protein sequence ID" value="CAD7637137.1"/>
    <property type="molecule type" value="Genomic_DNA"/>
</dbReference>
<dbReference type="FunFam" id="3.40.1280.10:FF:000006">
    <property type="entry name" value="Uncharacterized tRNA/rRNA methyltransferase HI_0380"/>
    <property type="match status" value="1"/>
</dbReference>
<dbReference type="GO" id="GO:0003887">
    <property type="term" value="F:DNA-directed DNA polymerase activity"/>
    <property type="evidence" value="ECO:0007669"/>
    <property type="project" value="UniProtKB-KW"/>
</dbReference>
<evidence type="ECO:0000256" key="3">
    <source>
        <dbReference type="ARBA" id="ARBA00022603"/>
    </source>
</evidence>
<dbReference type="GO" id="GO:0006396">
    <property type="term" value="P:RNA processing"/>
    <property type="evidence" value="ECO:0007669"/>
    <property type="project" value="InterPro"/>
</dbReference>
<dbReference type="InterPro" id="IPR029028">
    <property type="entry name" value="Alpha/beta_knot_MTases"/>
</dbReference>
<evidence type="ECO:0000313" key="11">
    <source>
        <dbReference type="EMBL" id="CAD7637137.1"/>
    </source>
</evidence>
<evidence type="ECO:0000256" key="5">
    <source>
        <dbReference type="ARBA" id="ARBA00022691"/>
    </source>
</evidence>
<dbReference type="Pfam" id="PF17657">
    <property type="entry name" value="DNA_pol3_finger"/>
    <property type="match status" value="1"/>
</dbReference>
<dbReference type="InterPro" id="IPR004384">
    <property type="entry name" value="RNA_MeTrfase_TrmJ/LasT"/>
</dbReference>
<dbReference type="InterPro" id="IPR048472">
    <property type="entry name" value="DNA_pol_IIIA_C"/>
</dbReference>
<evidence type="ECO:0000256" key="8">
    <source>
        <dbReference type="ARBA" id="ARBA00022932"/>
    </source>
</evidence>
<dbReference type="PANTHER" id="PTHR32294">
    <property type="entry name" value="DNA POLYMERASE III SUBUNIT ALPHA"/>
    <property type="match status" value="1"/>
</dbReference>
<dbReference type="SMART" id="SM00481">
    <property type="entry name" value="POLIIIAc"/>
    <property type="match status" value="1"/>
</dbReference>
<dbReference type="Gene3D" id="1.10.8.590">
    <property type="match status" value="1"/>
</dbReference>
<evidence type="ECO:0000256" key="2">
    <source>
        <dbReference type="ARBA" id="ARBA00012417"/>
    </source>
</evidence>
<keyword evidence="7" id="KW-0235">DNA replication</keyword>
<dbReference type="Pfam" id="PF02811">
    <property type="entry name" value="PHP"/>
    <property type="match status" value="1"/>
</dbReference>
<reference evidence="11" key="1">
    <citation type="submission" date="2020-11" db="EMBL/GenBank/DDBJ databases">
        <authorList>
            <person name="Tran Van P."/>
        </authorList>
    </citation>
    <scope>NUCLEOTIDE SEQUENCE</scope>
</reference>
<dbReference type="OrthoDB" id="6417010at2759"/>
<evidence type="ECO:0000256" key="9">
    <source>
        <dbReference type="ARBA" id="ARBA00049244"/>
    </source>
</evidence>
<dbReference type="InterPro" id="IPR003141">
    <property type="entry name" value="Pol/His_phosphatase_N"/>
</dbReference>
<evidence type="ECO:0000256" key="4">
    <source>
        <dbReference type="ARBA" id="ARBA00022679"/>
    </source>
</evidence>
<evidence type="ECO:0000256" key="1">
    <source>
        <dbReference type="ARBA" id="ARBA00007228"/>
    </source>
</evidence>
<proteinExistence type="inferred from homology"/>
<dbReference type="GO" id="GO:0032259">
    <property type="term" value="P:methylation"/>
    <property type="evidence" value="ECO:0007669"/>
    <property type="project" value="UniProtKB-KW"/>
</dbReference>
<evidence type="ECO:0000313" key="12">
    <source>
        <dbReference type="Proteomes" id="UP000728032"/>
    </source>
</evidence>
<keyword evidence="4" id="KW-0808">Transferase</keyword>
<feature type="non-terminal residue" evidence="11">
    <location>
        <position position="1"/>
    </location>
</feature>
<organism evidence="11">
    <name type="scientific">Oppiella nova</name>
    <dbReference type="NCBI Taxonomy" id="334625"/>
    <lineage>
        <taxon>Eukaryota</taxon>
        <taxon>Metazoa</taxon>
        <taxon>Ecdysozoa</taxon>
        <taxon>Arthropoda</taxon>
        <taxon>Chelicerata</taxon>
        <taxon>Arachnida</taxon>
        <taxon>Acari</taxon>
        <taxon>Acariformes</taxon>
        <taxon>Sarcoptiformes</taxon>
        <taxon>Oribatida</taxon>
        <taxon>Brachypylina</taxon>
        <taxon>Oppioidea</taxon>
        <taxon>Oppiidae</taxon>
        <taxon>Oppiella</taxon>
    </lineage>
</organism>
<evidence type="ECO:0000259" key="10">
    <source>
        <dbReference type="SMART" id="SM00481"/>
    </source>
</evidence>
<gene>
    <name evidence="11" type="ORF">ONB1V03_LOCUS634</name>
</gene>
<dbReference type="InterPro" id="IPR001537">
    <property type="entry name" value="SpoU_MeTrfase"/>
</dbReference>
<dbReference type="PANTHER" id="PTHR32294:SF0">
    <property type="entry name" value="DNA POLYMERASE III SUBUNIT ALPHA"/>
    <property type="match status" value="1"/>
</dbReference>
<dbReference type="InterPro" id="IPR011708">
    <property type="entry name" value="DNA_pol3_alpha_NTPase_dom"/>
</dbReference>
<dbReference type="NCBIfam" id="TIGR00594">
    <property type="entry name" value="polc"/>
    <property type="match status" value="1"/>
</dbReference>
<dbReference type="InterPro" id="IPR004805">
    <property type="entry name" value="DnaE2/DnaE/PolC"/>
</dbReference>
<keyword evidence="3" id="KW-0489">Methyltransferase</keyword>
<dbReference type="Gene3D" id="3.40.1280.10">
    <property type="match status" value="1"/>
</dbReference>
<evidence type="ECO:0000256" key="6">
    <source>
        <dbReference type="ARBA" id="ARBA00022695"/>
    </source>
</evidence>
<dbReference type="AlphaFoldDB" id="A0A7R9Q973"/>
<dbReference type="InterPro" id="IPR004013">
    <property type="entry name" value="PHP_dom"/>
</dbReference>
<dbReference type="GO" id="GO:0003723">
    <property type="term" value="F:RNA binding"/>
    <property type="evidence" value="ECO:0007669"/>
    <property type="project" value="InterPro"/>
</dbReference>
<dbReference type="Pfam" id="PF07733">
    <property type="entry name" value="DNA_pol3_alpha"/>
    <property type="match status" value="1"/>
</dbReference>
<accession>A0A7R9Q973</accession>
<sequence>SIVRIPDLIKAAASDEMPALAITDLSNLHAAVKFYNKSLGKGIKPIFGSVIRLNDANHKATLLAMTNKGWRGLTEIVSRGFIEGQQLSIPCVQKEWVLEQSQDLIVLLGLHSDVGEMLCAAYPEKAEPLLEQWIEKFGNRVYLALTRTGFHDLPDYPIPEGHTIHSYFEHLSEIGLEERLDFLYPIETRDEDWAEIRKPYDERLAYELGIINKMDFPGYFLIVMDFIQWSKNNGVPVGPGRGSGAGSLVAYSLKITDLDPLRYDLLFERFLNPERVSMPDFDIDFCIAGRDKVIDYVARHYGRDAVSQIATFGTMAAKGLTLEESIEAEPQLKDIVTNPSNPDYDDAAEIWEMALKLEGITRNTGKHAGGVVIAPTKITDYSAILCEADGTGRVAQFDKDDVEAAGLVKFDFLGLRNLTVIEDAIQNINKRIQSDKPLNISNIPLDDPKSYAVFADANTTAVFQFESVGMKKMLKEARPSKFEEIIAFVSLYRPGPMDLIPDFIHRMHGGEFEYLHPLLESVLEPTYGIMVYQEQVMQAAQFCAGYTLGGADLLRRAMGKKKVEEMVKQRATFIEGAAKKDIDEGTANHIFDYMEKFAGYGFNKSHAAAYALVAYQTAWLKAHYPSEFMAAVMSSEMQNTDNIVFLIDDCRINNLVVLPPSVNMSFYQFYASDVNTIIYGLGAIKGVGEQAMQSVIDSHLKKINKRTLEALIRAGALDCLGIERSSLMAQLPEAVQAAEQARSNRETGIMDLFGEVEEVQPRIEVSANHERFQRFKDIIQNEKVVVIEEVMTKTLASDIQKILLPFCNVDMCQHIPMQIQLDYDYATAELHLGQQWKVAPLDELLSKLRDYFGKESIHIEYQVKSKAAKAVDHRGLAQPTQHLSHVRIVMVNTTLPANIGSALRAMKTMGLTKLVLVAPKTYPHPDIDALAAGAADLIEQIEIVDSLENAIKDCHIVFGTSARSRTIPWPLLDARPAAQKSMQAVIQHQQEIAIVFGREDRGLTNEELALANFHVTVPVNSDYGVLNVAQAIQVLCYEMRMATLELADKKLDTEAVMRVTDSEDMHWDEPLVTHEQMEQFYPHIEKMLADIEFLDPKNPRLLPLRLRRLFGRIQLDKMEYHLLRGIFSRVQALNNGTWKKSKDEDQN</sequence>
<evidence type="ECO:0000256" key="7">
    <source>
        <dbReference type="ARBA" id="ARBA00022705"/>
    </source>
</evidence>